<keyword evidence="1" id="KW-0479">Metal-binding</keyword>
<feature type="compositionally biased region" description="Basic and acidic residues" evidence="6">
    <location>
        <begin position="35"/>
        <end position="45"/>
    </location>
</feature>
<feature type="region of interest" description="Disordered" evidence="6">
    <location>
        <begin position="1"/>
        <end position="83"/>
    </location>
</feature>
<keyword evidence="5" id="KW-0175">Coiled coil</keyword>
<protein>
    <recommendedName>
        <fullName evidence="7">RING-type domain-containing protein</fullName>
    </recommendedName>
</protein>
<dbReference type="InterPro" id="IPR001841">
    <property type="entry name" value="Znf_RING"/>
</dbReference>
<feature type="compositionally biased region" description="Pro residues" evidence="6">
    <location>
        <begin position="70"/>
        <end position="80"/>
    </location>
</feature>
<dbReference type="PANTHER" id="PTHR42647:SF72">
    <property type="entry name" value="EF-HAND CALCIUM-BINDING DOMAIN-CONTAINING PROTEIN 4A"/>
    <property type="match status" value="1"/>
</dbReference>
<proteinExistence type="predicted"/>
<accession>A0A225UR09</accession>
<comment type="caution">
    <text evidence="8">The sequence shown here is derived from an EMBL/GenBank/DDBJ whole genome shotgun (WGS) entry which is preliminary data.</text>
</comment>
<feature type="domain" description="RING-type" evidence="7">
    <location>
        <begin position="298"/>
        <end position="333"/>
    </location>
</feature>
<feature type="coiled-coil region" evidence="5">
    <location>
        <begin position="220"/>
        <end position="251"/>
    </location>
</feature>
<dbReference type="PROSITE" id="PS50089">
    <property type="entry name" value="ZF_RING_2"/>
    <property type="match status" value="1"/>
</dbReference>
<reference evidence="9" key="1">
    <citation type="submission" date="2017-03" db="EMBL/GenBank/DDBJ databases">
        <title>Phytopthora megakarya and P. palmivora, two closely related causual agents of cacao black pod achieved similar genome size and gene model numbers by different mechanisms.</title>
        <authorList>
            <person name="Ali S."/>
            <person name="Shao J."/>
            <person name="Larry D.J."/>
            <person name="Kronmiller B."/>
            <person name="Shen D."/>
            <person name="Strem M.D."/>
            <person name="Melnick R.L."/>
            <person name="Guiltinan M.J."/>
            <person name="Tyler B.M."/>
            <person name="Meinhardt L.W."/>
            <person name="Bailey B.A."/>
        </authorList>
    </citation>
    <scope>NUCLEOTIDE SEQUENCE [LARGE SCALE GENOMIC DNA]</scope>
    <source>
        <strain evidence="9">zdho120</strain>
    </source>
</reference>
<evidence type="ECO:0000256" key="1">
    <source>
        <dbReference type="ARBA" id="ARBA00022723"/>
    </source>
</evidence>
<sequence>MVNRSEDEWSLVSEDAEVLSDSSFDEVEPQPEIQVKCDSEVKLPKAETTTETETADVLSLLNDTERSRATPPPYPTPANSPKPTVKLAFIEPEVRPKSFPERLRATTATFRPVLEDAVSPPTFTEVTPFQQDQSTQVNFDAAATELHDARAKLLRAALGRSMSLTSQLRLKSQDHERLSFRIADLESVAIQTEEKTRRYATKIKMNERSLALAKQRATLNTEYQENLKTIAEDLRQENSQLTAQNAALCGKDDSLAARSLDDLEELETMLVRGMENVRAALRSKYRAALENRREKEVCLVCCAKPVSVVLLPCRHQVLCASCALRVTSCPVDRTDIQDKVLTYGLNAYTNSDN</sequence>
<dbReference type="OrthoDB" id="1711136at2759"/>
<evidence type="ECO:0000313" key="8">
    <source>
        <dbReference type="EMBL" id="OWY95380.1"/>
    </source>
</evidence>
<organism evidence="8 9">
    <name type="scientific">Phytophthora megakarya</name>
    <dbReference type="NCBI Taxonomy" id="4795"/>
    <lineage>
        <taxon>Eukaryota</taxon>
        <taxon>Sar</taxon>
        <taxon>Stramenopiles</taxon>
        <taxon>Oomycota</taxon>
        <taxon>Peronosporomycetes</taxon>
        <taxon>Peronosporales</taxon>
        <taxon>Peronosporaceae</taxon>
        <taxon>Phytophthora</taxon>
    </lineage>
</organism>
<evidence type="ECO:0000256" key="6">
    <source>
        <dbReference type="SAM" id="MobiDB-lite"/>
    </source>
</evidence>
<gene>
    <name evidence="8" type="ORF">PHMEG_00034629</name>
</gene>
<name>A0A225UR09_9STRA</name>
<dbReference type="Gene3D" id="3.30.40.10">
    <property type="entry name" value="Zinc/RING finger domain, C3HC4 (zinc finger)"/>
    <property type="match status" value="1"/>
</dbReference>
<dbReference type="AlphaFoldDB" id="A0A225UR09"/>
<evidence type="ECO:0000259" key="7">
    <source>
        <dbReference type="PROSITE" id="PS50089"/>
    </source>
</evidence>
<dbReference type="InterPro" id="IPR013083">
    <property type="entry name" value="Znf_RING/FYVE/PHD"/>
</dbReference>
<keyword evidence="9" id="KW-1185">Reference proteome</keyword>
<feature type="compositionally biased region" description="Acidic residues" evidence="6">
    <location>
        <begin position="14"/>
        <end position="29"/>
    </location>
</feature>
<evidence type="ECO:0000256" key="2">
    <source>
        <dbReference type="ARBA" id="ARBA00022771"/>
    </source>
</evidence>
<evidence type="ECO:0000256" key="4">
    <source>
        <dbReference type="PROSITE-ProRule" id="PRU00175"/>
    </source>
</evidence>
<dbReference type="PANTHER" id="PTHR42647">
    <property type="entry name" value="SBP (S-RIBONUCLEASE BINDING PROTEIN) FAMILY PROTEIN"/>
    <property type="match status" value="1"/>
</dbReference>
<evidence type="ECO:0000256" key="3">
    <source>
        <dbReference type="ARBA" id="ARBA00022833"/>
    </source>
</evidence>
<dbReference type="GO" id="GO:0004842">
    <property type="term" value="F:ubiquitin-protein transferase activity"/>
    <property type="evidence" value="ECO:0007669"/>
    <property type="project" value="TreeGrafter"/>
</dbReference>
<dbReference type="Pfam" id="PF13920">
    <property type="entry name" value="zf-C3HC4_3"/>
    <property type="match status" value="1"/>
</dbReference>
<evidence type="ECO:0000313" key="9">
    <source>
        <dbReference type="Proteomes" id="UP000198211"/>
    </source>
</evidence>
<dbReference type="EMBL" id="NBNE01013007">
    <property type="protein sequence ID" value="OWY95380.1"/>
    <property type="molecule type" value="Genomic_DNA"/>
</dbReference>
<dbReference type="Proteomes" id="UP000198211">
    <property type="component" value="Unassembled WGS sequence"/>
</dbReference>
<dbReference type="GO" id="GO:0008270">
    <property type="term" value="F:zinc ion binding"/>
    <property type="evidence" value="ECO:0007669"/>
    <property type="project" value="UniProtKB-KW"/>
</dbReference>
<keyword evidence="2 4" id="KW-0863">Zinc-finger</keyword>
<dbReference type="SUPFAM" id="SSF57850">
    <property type="entry name" value="RING/U-box"/>
    <property type="match status" value="1"/>
</dbReference>
<keyword evidence="3" id="KW-0862">Zinc</keyword>
<evidence type="ECO:0000256" key="5">
    <source>
        <dbReference type="SAM" id="Coils"/>
    </source>
</evidence>